<sequence length="357" mass="39626">MELTQKIGTNIAARRKAKGMTQEQLAAKLGVSAPAVSKWETGSSCPDIALLCPLARALDTNVDTLLQFEETLSDAEVTEKLNALLKDALHGGASRAQEELQKLLRQYPNCTALQYNAAAAYDAFQMFFPDAGEETKREWKERKRALLEEVRAGGNAAYWQGATIQLASLAVADGSLEEGAALLRELPEHIGDPSRVWAFYYLKKDEPEQALKLTQKQLYKLVSQTQSCLATMMDPRLSPEPEQLMKLSRASRAVAQAFGLPDMSDAPMMEAWLRMGELQRAVDCFIRYVDAALAPACYPDPQLFSPGLSCQRPEGFQATTKAMRRMLLKSIEEEEKYRSLYSYPAFAAAVEKLRASV</sequence>
<dbReference type="RefSeq" id="WP_193500028.1">
    <property type="nucleotide sequence ID" value="NZ_JADCKC010000001.1"/>
</dbReference>
<feature type="domain" description="HTH cro/C1-type" evidence="2">
    <location>
        <begin position="11"/>
        <end position="65"/>
    </location>
</feature>
<dbReference type="PANTHER" id="PTHR46558">
    <property type="entry name" value="TRACRIPTIONAL REGULATORY PROTEIN-RELATED-RELATED"/>
    <property type="match status" value="1"/>
</dbReference>
<dbReference type="InterPro" id="IPR001387">
    <property type="entry name" value="Cro/C1-type_HTH"/>
</dbReference>
<protein>
    <submittedName>
        <fullName evidence="3">Helix-turn-helix transcriptional regulator</fullName>
    </submittedName>
</protein>
<dbReference type="EMBL" id="JADCKC010000001">
    <property type="protein sequence ID" value="MBE5036741.1"/>
    <property type="molecule type" value="Genomic_DNA"/>
</dbReference>
<dbReference type="Gene3D" id="1.10.260.40">
    <property type="entry name" value="lambda repressor-like DNA-binding domains"/>
    <property type="match status" value="1"/>
</dbReference>
<gene>
    <name evidence="3" type="ORF">INF35_02905</name>
</gene>
<proteinExistence type="predicted"/>
<organism evidence="3 4">
    <name type="scientific">Gemmiger gallinarum</name>
    <dbReference type="NCBI Taxonomy" id="2779354"/>
    <lineage>
        <taxon>Bacteria</taxon>
        <taxon>Bacillati</taxon>
        <taxon>Bacillota</taxon>
        <taxon>Clostridia</taxon>
        <taxon>Eubacteriales</taxon>
        <taxon>Gemmiger</taxon>
    </lineage>
</organism>
<keyword evidence="4" id="KW-1185">Reference proteome</keyword>
<reference evidence="3 4" key="1">
    <citation type="submission" date="2020-10" db="EMBL/GenBank/DDBJ databases">
        <title>ChiBAC.</title>
        <authorList>
            <person name="Zenner C."/>
            <person name="Hitch T.C.A."/>
            <person name="Clavel T."/>
        </authorList>
    </citation>
    <scope>NUCLEOTIDE SEQUENCE [LARGE SCALE GENOMIC DNA]</scope>
    <source>
        <strain evidence="3 4">DSM 109015</strain>
    </source>
</reference>
<keyword evidence="1" id="KW-0238">DNA-binding</keyword>
<dbReference type="InterPro" id="IPR010982">
    <property type="entry name" value="Lambda_DNA-bd_dom_sf"/>
</dbReference>
<evidence type="ECO:0000313" key="3">
    <source>
        <dbReference type="EMBL" id="MBE5036741.1"/>
    </source>
</evidence>
<name>A0ABR9R0T0_9FIRM</name>
<accession>A0ABR9R0T0</accession>
<dbReference type="CDD" id="cd00093">
    <property type="entry name" value="HTH_XRE"/>
    <property type="match status" value="1"/>
</dbReference>
<evidence type="ECO:0000313" key="4">
    <source>
        <dbReference type="Proteomes" id="UP000768567"/>
    </source>
</evidence>
<dbReference type="Pfam" id="PF01381">
    <property type="entry name" value="HTH_3"/>
    <property type="match status" value="1"/>
</dbReference>
<dbReference type="PROSITE" id="PS50943">
    <property type="entry name" value="HTH_CROC1"/>
    <property type="match status" value="1"/>
</dbReference>
<evidence type="ECO:0000256" key="1">
    <source>
        <dbReference type="ARBA" id="ARBA00023125"/>
    </source>
</evidence>
<comment type="caution">
    <text evidence="3">The sequence shown here is derived from an EMBL/GenBank/DDBJ whole genome shotgun (WGS) entry which is preliminary data.</text>
</comment>
<dbReference type="PANTHER" id="PTHR46558:SF11">
    <property type="entry name" value="HTH-TYPE TRANSCRIPTIONAL REGULATOR XRE"/>
    <property type="match status" value="1"/>
</dbReference>
<dbReference type="SUPFAM" id="SSF47413">
    <property type="entry name" value="lambda repressor-like DNA-binding domains"/>
    <property type="match status" value="1"/>
</dbReference>
<evidence type="ECO:0000259" key="2">
    <source>
        <dbReference type="PROSITE" id="PS50943"/>
    </source>
</evidence>
<dbReference type="SMART" id="SM00530">
    <property type="entry name" value="HTH_XRE"/>
    <property type="match status" value="1"/>
</dbReference>
<dbReference type="Proteomes" id="UP000768567">
    <property type="component" value="Unassembled WGS sequence"/>
</dbReference>